<dbReference type="InterPro" id="IPR056884">
    <property type="entry name" value="NPHP3-like_N"/>
</dbReference>
<dbReference type="EMBL" id="JAACJO010000004">
    <property type="protein sequence ID" value="KAF5359267.1"/>
    <property type="molecule type" value="Genomic_DNA"/>
</dbReference>
<dbReference type="Gene3D" id="3.40.50.300">
    <property type="entry name" value="P-loop containing nucleotide triphosphate hydrolases"/>
    <property type="match status" value="1"/>
</dbReference>
<evidence type="ECO:0000313" key="3">
    <source>
        <dbReference type="EMBL" id="KAF5359267.1"/>
    </source>
</evidence>
<evidence type="ECO:0000313" key="4">
    <source>
        <dbReference type="Proteomes" id="UP000559027"/>
    </source>
</evidence>
<keyword evidence="1" id="KW-0677">Repeat</keyword>
<dbReference type="SUPFAM" id="SSF52540">
    <property type="entry name" value="P-loop containing nucleoside triphosphate hydrolases"/>
    <property type="match status" value="1"/>
</dbReference>
<evidence type="ECO:0000256" key="1">
    <source>
        <dbReference type="ARBA" id="ARBA00022737"/>
    </source>
</evidence>
<dbReference type="InterPro" id="IPR027417">
    <property type="entry name" value="P-loop_NTPase"/>
</dbReference>
<dbReference type="Proteomes" id="UP000559027">
    <property type="component" value="Unassembled WGS sequence"/>
</dbReference>
<dbReference type="InterPro" id="IPR007111">
    <property type="entry name" value="NACHT_NTPase"/>
</dbReference>
<reference evidence="3 4" key="1">
    <citation type="journal article" date="2020" name="ISME J.">
        <title>Uncovering the hidden diversity of litter-decomposition mechanisms in mushroom-forming fungi.</title>
        <authorList>
            <person name="Floudas D."/>
            <person name="Bentzer J."/>
            <person name="Ahren D."/>
            <person name="Johansson T."/>
            <person name="Persson P."/>
            <person name="Tunlid A."/>
        </authorList>
    </citation>
    <scope>NUCLEOTIDE SEQUENCE [LARGE SCALE GENOMIC DNA]</scope>
    <source>
        <strain evidence="3 4">CBS 146.42</strain>
    </source>
</reference>
<keyword evidence="4" id="KW-1185">Reference proteome</keyword>
<gene>
    <name evidence="3" type="ORF">D9756_003074</name>
</gene>
<sequence>MSPFSNAHDFQVKDSLLVDQSSTQITNVKTIIKQPGQSRVGLQKLLENSVPGASHDSSDRYPPPLCHPGTREDYIAWIEDWALNPSGHSDRIMWVKGPAGVGKSAIAQSCAERLAISTKLGASFFFSRPHRRDDPKRFFTSIAYQLAVKYRSYGELLDEAIHLDPTLLKKSLPSQFNSLLVAPIDELKLQGKDTPEKVIIVDGLDECDGVDAQRDIVKVVAQSVQDQTTPYLWIFFSRLEPHLVMTFDSPRIDPLTARVELTISRDIDQQILLFLRDKLHEIGLEHGLGEWPSDRDILILVDLSSGLFAYASTVTRFIEELDSSGPQDQLDLVLRLARHKTPIGHKHPLSSLDLLYMLILERLPPKKLQLAQWIFIAYRLNPCSSAASAAECANLLRQSEQHVRNACQPLHSVMFINKELSLQFYHTSFLEFLEDPARSNDHCIWSTRSVLTFLDHLLDTLTDHIYTFRCFDGLYPYHPSTWETLLVPPIDNYTKIVYVLFRILQLAPLAGHTARVHALQTFDFRRAALNSVDLHSMKVKHLLQNLRDTNLIQPCRFRNVIETTRKMFTKKKRSTRHYTIGHGDKKALLSEEDIGNDLHNLWIKPYSARQTTNLRRQLPDFVHEDDLSRFHASTPSLRHCD</sequence>
<proteinExistence type="predicted"/>
<evidence type="ECO:0000259" key="2">
    <source>
        <dbReference type="PROSITE" id="PS50837"/>
    </source>
</evidence>
<accession>A0A8H5G6J7</accession>
<organism evidence="3 4">
    <name type="scientific">Leucocoprinus leucothites</name>
    <dbReference type="NCBI Taxonomy" id="201217"/>
    <lineage>
        <taxon>Eukaryota</taxon>
        <taxon>Fungi</taxon>
        <taxon>Dikarya</taxon>
        <taxon>Basidiomycota</taxon>
        <taxon>Agaricomycotina</taxon>
        <taxon>Agaricomycetes</taxon>
        <taxon>Agaricomycetidae</taxon>
        <taxon>Agaricales</taxon>
        <taxon>Agaricineae</taxon>
        <taxon>Agaricaceae</taxon>
        <taxon>Leucocoprinus</taxon>
    </lineage>
</organism>
<dbReference type="PANTHER" id="PTHR10039">
    <property type="entry name" value="AMELOGENIN"/>
    <property type="match status" value="1"/>
</dbReference>
<dbReference type="OrthoDB" id="3014077at2759"/>
<dbReference type="AlphaFoldDB" id="A0A8H5G6J7"/>
<feature type="domain" description="NACHT" evidence="2">
    <location>
        <begin position="91"/>
        <end position="206"/>
    </location>
</feature>
<dbReference type="PROSITE" id="PS50837">
    <property type="entry name" value="NACHT"/>
    <property type="match status" value="1"/>
</dbReference>
<name>A0A8H5G6J7_9AGAR</name>
<comment type="caution">
    <text evidence="3">The sequence shown here is derived from an EMBL/GenBank/DDBJ whole genome shotgun (WGS) entry which is preliminary data.</text>
</comment>
<protein>
    <recommendedName>
        <fullName evidence="2">NACHT domain-containing protein</fullName>
    </recommendedName>
</protein>
<dbReference type="Pfam" id="PF24883">
    <property type="entry name" value="NPHP3_N"/>
    <property type="match status" value="1"/>
</dbReference>
<dbReference type="PANTHER" id="PTHR10039:SF14">
    <property type="entry name" value="NACHT DOMAIN-CONTAINING PROTEIN"/>
    <property type="match status" value="1"/>
</dbReference>